<dbReference type="Proteomes" id="UP000266089">
    <property type="component" value="Unassembled WGS sequence"/>
</dbReference>
<evidence type="ECO:0000256" key="2">
    <source>
        <dbReference type="ARBA" id="ARBA00022723"/>
    </source>
</evidence>
<evidence type="ECO:0000256" key="3">
    <source>
        <dbReference type="ARBA" id="ARBA00023004"/>
    </source>
</evidence>
<dbReference type="PANTHER" id="PTHR37164:SF1">
    <property type="entry name" value="BACTERIOHEMERYTHRIN"/>
    <property type="match status" value="1"/>
</dbReference>
<reference evidence="5 6" key="1">
    <citation type="submission" date="2018-08" db="EMBL/GenBank/DDBJ databases">
        <title>Meiothermus cateniformans JCM 15151 genome sequencing project.</title>
        <authorList>
            <person name="Da Costa M.S."/>
            <person name="Albuquerque L."/>
            <person name="Raposo P."/>
            <person name="Froufe H.J.C."/>
            <person name="Barroso C.S."/>
            <person name="Egas C."/>
        </authorList>
    </citation>
    <scope>NUCLEOTIDE SEQUENCE [LARGE SCALE GENOMIC DNA]</scope>
    <source>
        <strain evidence="5 6">JCM 15151</strain>
    </source>
</reference>
<dbReference type="EMBL" id="QWKX01000019">
    <property type="protein sequence ID" value="RIH78040.1"/>
    <property type="molecule type" value="Genomic_DNA"/>
</dbReference>
<dbReference type="InterPro" id="IPR012827">
    <property type="entry name" value="Hemerythrin_metal-bd"/>
</dbReference>
<dbReference type="OrthoDB" id="9797092at2"/>
<evidence type="ECO:0000313" key="6">
    <source>
        <dbReference type="Proteomes" id="UP000266089"/>
    </source>
</evidence>
<evidence type="ECO:0000259" key="4">
    <source>
        <dbReference type="Pfam" id="PF01814"/>
    </source>
</evidence>
<dbReference type="PANTHER" id="PTHR37164">
    <property type="entry name" value="BACTERIOHEMERYTHRIN"/>
    <property type="match status" value="1"/>
</dbReference>
<evidence type="ECO:0000256" key="1">
    <source>
        <dbReference type="ARBA" id="ARBA00010587"/>
    </source>
</evidence>
<dbReference type="GO" id="GO:0046872">
    <property type="term" value="F:metal ion binding"/>
    <property type="evidence" value="ECO:0007669"/>
    <property type="project" value="UniProtKB-KW"/>
</dbReference>
<dbReference type="Gene3D" id="1.20.120.50">
    <property type="entry name" value="Hemerythrin-like"/>
    <property type="match status" value="1"/>
</dbReference>
<gene>
    <name evidence="5" type="ORF">Mcate_01056</name>
</gene>
<dbReference type="RefSeq" id="WP_027888738.1">
    <property type="nucleotide sequence ID" value="NZ_JBHSXZ010000070.1"/>
</dbReference>
<comment type="caution">
    <text evidence="5">The sequence shown here is derived from an EMBL/GenBank/DDBJ whole genome shotgun (WGS) entry which is preliminary data.</text>
</comment>
<evidence type="ECO:0000313" key="5">
    <source>
        <dbReference type="EMBL" id="RIH78040.1"/>
    </source>
</evidence>
<dbReference type="NCBIfam" id="TIGR02481">
    <property type="entry name" value="hemeryth_dom"/>
    <property type="match status" value="1"/>
</dbReference>
<protein>
    <submittedName>
        <fullName evidence="5">Bacteriohemerythrin</fullName>
    </submittedName>
</protein>
<keyword evidence="2" id="KW-0479">Metal-binding</keyword>
<dbReference type="InterPro" id="IPR035938">
    <property type="entry name" value="Hemerythrin-like_sf"/>
</dbReference>
<dbReference type="SUPFAM" id="SSF47188">
    <property type="entry name" value="Hemerythrin-like"/>
    <property type="match status" value="1"/>
</dbReference>
<dbReference type="InterPro" id="IPR012312">
    <property type="entry name" value="Hemerythrin-like"/>
</dbReference>
<keyword evidence="3" id="KW-0408">Iron</keyword>
<accession>A0A399E5L3</accession>
<feature type="domain" description="Hemerythrin-like" evidence="4">
    <location>
        <begin position="17"/>
        <end position="127"/>
    </location>
</feature>
<proteinExistence type="inferred from homology"/>
<dbReference type="Pfam" id="PF01814">
    <property type="entry name" value="Hemerythrin"/>
    <property type="match status" value="1"/>
</dbReference>
<comment type="similarity">
    <text evidence="1">Belongs to the hemerythrin family.</text>
</comment>
<sequence length="134" mass="15653">MPIQWSQQYEVGDPRTDSQHQNLFEYINRIEQLIEQGRTGQLNRQEVEHVFIFLDAYVNTHFAYEELCMTLRGCKIAQKNKEAHDRFLAFWAEFSHAYAPQNITVAALETLHATLASWLTQHICKIDVALRQSS</sequence>
<dbReference type="AlphaFoldDB" id="A0A399E5L3"/>
<name>A0A399E5L3_9DEIN</name>
<organism evidence="5 6">
    <name type="scientific">Meiothermus taiwanensis</name>
    <dbReference type="NCBI Taxonomy" id="172827"/>
    <lineage>
        <taxon>Bacteria</taxon>
        <taxon>Thermotogati</taxon>
        <taxon>Deinococcota</taxon>
        <taxon>Deinococci</taxon>
        <taxon>Thermales</taxon>
        <taxon>Thermaceae</taxon>
        <taxon>Meiothermus</taxon>
    </lineage>
</organism>
<dbReference type="CDD" id="cd12107">
    <property type="entry name" value="Hemerythrin"/>
    <property type="match status" value="1"/>
</dbReference>
<dbReference type="InterPro" id="IPR050669">
    <property type="entry name" value="Hemerythrin"/>
</dbReference>